<evidence type="ECO:0000313" key="2">
    <source>
        <dbReference type="Proteomes" id="UP001215280"/>
    </source>
</evidence>
<organism evidence="1 2">
    <name type="scientific">Mycena maculata</name>
    <dbReference type="NCBI Taxonomy" id="230809"/>
    <lineage>
        <taxon>Eukaryota</taxon>
        <taxon>Fungi</taxon>
        <taxon>Dikarya</taxon>
        <taxon>Basidiomycota</taxon>
        <taxon>Agaricomycotina</taxon>
        <taxon>Agaricomycetes</taxon>
        <taxon>Agaricomycetidae</taxon>
        <taxon>Agaricales</taxon>
        <taxon>Marasmiineae</taxon>
        <taxon>Mycenaceae</taxon>
        <taxon>Mycena</taxon>
    </lineage>
</organism>
<name>A0AAD7N628_9AGAR</name>
<comment type="caution">
    <text evidence="1">The sequence shown here is derived from an EMBL/GenBank/DDBJ whole genome shotgun (WGS) entry which is preliminary data.</text>
</comment>
<dbReference type="Proteomes" id="UP001215280">
    <property type="component" value="Unassembled WGS sequence"/>
</dbReference>
<dbReference type="AlphaFoldDB" id="A0AAD7N628"/>
<evidence type="ECO:0000313" key="1">
    <source>
        <dbReference type="EMBL" id="KAJ7745938.1"/>
    </source>
</evidence>
<proteinExistence type="predicted"/>
<accession>A0AAD7N628</accession>
<dbReference type="EMBL" id="JARJLG010000100">
    <property type="protein sequence ID" value="KAJ7745938.1"/>
    <property type="molecule type" value="Genomic_DNA"/>
</dbReference>
<gene>
    <name evidence="1" type="ORF">DFH07DRAFT_14301</name>
</gene>
<reference evidence="1" key="1">
    <citation type="submission" date="2023-03" db="EMBL/GenBank/DDBJ databases">
        <title>Massive genome expansion in bonnet fungi (Mycena s.s.) driven by repeated elements and novel gene families across ecological guilds.</title>
        <authorList>
            <consortium name="Lawrence Berkeley National Laboratory"/>
            <person name="Harder C.B."/>
            <person name="Miyauchi S."/>
            <person name="Viragh M."/>
            <person name="Kuo A."/>
            <person name="Thoen E."/>
            <person name="Andreopoulos B."/>
            <person name="Lu D."/>
            <person name="Skrede I."/>
            <person name="Drula E."/>
            <person name="Henrissat B."/>
            <person name="Morin E."/>
            <person name="Kohler A."/>
            <person name="Barry K."/>
            <person name="LaButti K."/>
            <person name="Morin E."/>
            <person name="Salamov A."/>
            <person name="Lipzen A."/>
            <person name="Mereny Z."/>
            <person name="Hegedus B."/>
            <person name="Baldrian P."/>
            <person name="Stursova M."/>
            <person name="Weitz H."/>
            <person name="Taylor A."/>
            <person name="Grigoriev I.V."/>
            <person name="Nagy L.G."/>
            <person name="Martin F."/>
            <person name="Kauserud H."/>
        </authorList>
    </citation>
    <scope>NUCLEOTIDE SEQUENCE</scope>
    <source>
        <strain evidence="1">CBHHK188m</strain>
    </source>
</reference>
<protein>
    <submittedName>
        <fullName evidence="1">Uncharacterized protein</fullName>
    </submittedName>
</protein>
<keyword evidence="2" id="KW-1185">Reference proteome</keyword>
<sequence length="335" mass="37003">MSSGGFERMHSFCRDLGSPRPAKPRPVLIHPPNQCRNVIHTGSNKASSAMVNAKSYCTLLDRYECDATGATLEIFPLTPAEFSDHGIDNKMGSYRCNLVVPSHYPYILIADVVKLPPIEVQCNISVSDAENGTEYGYVNATFQNWSLYGAPQQTQADALAVSFPEPPTDLTRLSLRALNGPTSESAYRGRFPDYYLGPRVSTYCPLAGTVDTIGTSRILSADSSYTAATYSGPFYLESAIWHYNRTMQVLTPRWINPTGEQPQTTIVLMRKCDYNNDQGTPTIVRYSGNATPLVVQKVSWLTFKGALQGLGMGCRYMMEIISPQTTPHSRARTAR</sequence>